<comment type="caution">
    <text evidence="3">The sequence shown here is derived from an EMBL/GenBank/DDBJ whole genome shotgun (WGS) entry which is preliminary data.</text>
</comment>
<evidence type="ECO:0000313" key="3">
    <source>
        <dbReference type="EMBL" id="KEP48880.1"/>
    </source>
</evidence>
<dbReference type="SMART" id="SM01110">
    <property type="entry name" value="Cutinase"/>
    <property type="match status" value="1"/>
</dbReference>
<proteinExistence type="predicted"/>
<name>A0A074RUA2_9AGAM</name>
<sequence length="140" mass="15901">MLSLLHRKTTTYSVPYDNRFRFRKTLLEGAKMTVEYIKMRDALCPEELVVIGGYSKGAMVVHSMKLPKYLKPKVIAIVVFGDPLYRLSIQWPIKTPVVNLVPSSSFDPSQNVLSFCNKGDVICGAGWSISAHWRHRKDNT</sequence>
<gene>
    <name evidence="3" type="ORF">V565_113410</name>
</gene>
<evidence type="ECO:0000256" key="2">
    <source>
        <dbReference type="ARBA" id="ARBA00023157"/>
    </source>
</evidence>
<dbReference type="Pfam" id="PF01083">
    <property type="entry name" value="Cutinase"/>
    <property type="match status" value="1"/>
</dbReference>
<keyword evidence="4" id="KW-1185">Reference proteome</keyword>
<dbReference type="HOGENOM" id="CLU_1836265_0_0_1"/>
<reference evidence="3 4" key="1">
    <citation type="submission" date="2013-12" db="EMBL/GenBank/DDBJ databases">
        <authorList>
            <person name="Cubeta M."/>
            <person name="Pakala S."/>
            <person name="Fedorova N."/>
            <person name="Thomas E."/>
            <person name="Dean R."/>
            <person name="Jabaji S."/>
            <person name="Neate S."/>
            <person name="Toda T."/>
            <person name="Tavantzis S."/>
            <person name="Vilgalys R."/>
            <person name="Bharathan N."/>
            <person name="Pakala S."/>
            <person name="Losada L.S."/>
            <person name="Zafar N."/>
            <person name="Nierman W."/>
        </authorList>
    </citation>
    <scope>NUCLEOTIDE SEQUENCE [LARGE SCALE GENOMIC DNA]</scope>
    <source>
        <strain evidence="3 4">123E</strain>
    </source>
</reference>
<evidence type="ECO:0000256" key="1">
    <source>
        <dbReference type="ARBA" id="ARBA00022801"/>
    </source>
</evidence>
<keyword evidence="2" id="KW-1015">Disulfide bond</keyword>
<accession>A0A074RUA2</accession>
<dbReference type="SUPFAM" id="SSF53474">
    <property type="entry name" value="alpha/beta-Hydrolases"/>
    <property type="match status" value="1"/>
</dbReference>
<dbReference type="GO" id="GO:0052689">
    <property type="term" value="F:carboxylic ester hydrolase activity"/>
    <property type="evidence" value="ECO:0007669"/>
    <property type="project" value="UniProtKB-ARBA"/>
</dbReference>
<dbReference type="Gene3D" id="3.40.50.1820">
    <property type="entry name" value="alpha/beta hydrolase"/>
    <property type="match status" value="1"/>
</dbReference>
<dbReference type="PANTHER" id="PTHR33630:SF9">
    <property type="entry name" value="CUTINASE 4"/>
    <property type="match status" value="1"/>
</dbReference>
<dbReference type="InterPro" id="IPR000675">
    <property type="entry name" value="Cutinase/axe"/>
</dbReference>
<protein>
    <submittedName>
        <fullName evidence="3">Cutinase</fullName>
    </submittedName>
</protein>
<dbReference type="Proteomes" id="UP000027456">
    <property type="component" value="Unassembled WGS sequence"/>
</dbReference>
<dbReference type="PANTHER" id="PTHR33630">
    <property type="entry name" value="CUTINASE RV1984C-RELATED-RELATED"/>
    <property type="match status" value="1"/>
</dbReference>
<dbReference type="InterPro" id="IPR029058">
    <property type="entry name" value="AB_hydrolase_fold"/>
</dbReference>
<organism evidence="3 4">
    <name type="scientific">Rhizoctonia solani 123E</name>
    <dbReference type="NCBI Taxonomy" id="1423351"/>
    <lineage>
        <taxon>Eukaryota</taxon>
        <taxon>Fungi</taxon>
        <taxon>Dikarya</taxon>
        <taxon>Basidiomycota</taxon>
        <taxon>Agaricomycotina</taxon>
        <taxon>Agaricomycetes</taxon>
        <taxon>Cantharellales</taxon>
        <taxon>Ceratobasidiaceae</taxon>
        <taxon>Rhizoctonia</taxon>
    </lineage>
</organism>
<keyword evidence="1" id="KW-0378">Hydrolase</keyword>
<dbReference type="OrthoDB" id="3225429at2759"/>
<dbReference type="AlphaFoldDB" id="A0A074RUA2"/>
<evidence type="ECO:0000313" key="4">
    <source>
        <dbReference type="Proteomes" id="UP000027456"/>
    </source>
</evidence>
<dbReference type="EMBL" id="AZST01000441">
    <property type="protein sequence ID" value="KEP48880.1"/>
    <property type="molecule type" value="Genomic_DNA"/>
</dbReference>